<gene>
    <name evidence="2" type="ORF">D1B33_08880</name>
</gene>
<dbReference type="EMBL" id="QWEI01000003">
    <property type="protein sequence ID" value="RHW37629.1"/>
    <property type="molecule type" value="Genomic_DNA"/>
</dbReference>
<accession>A0A396S946</accession>
<evidence type="ECO:0000313" key="2">
    <source>
        <dbReference type="EMBL" id="RHW37629.1"/>
    </source>
</evidence>
<proteinExistence type="predicted"/>
<dbReference type="AlphaFoldDB" id="A0A396S946"/>
<reference evidence="2 3" key="1">
    <citation type="submission" date="2018-08" db="EMBL/GenBank/DDBJ databases">
        <title>Lysinibacillus sp. YLB-03 draft genome sequence.</title>
        <authorList>
            <person name="Yu L."/>
        </authorList>
    </citation>
    <scope>NUCLEOTIDE SEQUENCE [LARGE SCALE GENOMIC DNA]</scope>
    <source>
        <strain evidence="2 3">YLB-03</strain>
    </source>
</reference>
<sequence length="232" mass="27233">MYEKQYPELKKEEGYTSPASPKPLHELKMLQEYIHSANLNNLGNKLPNSKQQMILLKFFKSKKNQLVEVYSRNHEEVIHTIAKVTVVGRDFVMLRTLFTRIWIPYSVIHSAKSPFGLPDVPGTHQHVVIDAELRKKLLTNFAVTVAEKETLRQQFFEELLETNLKTWIGTKLTIYSKTIMKGKIRKVLKGKLKIDEKEISIRNIQYIKQTRFTSFFERFFAKLFASKLTREK</sequence>
<dbReference type="Proteomes" id="UP000265692">
    <property type="component" value="Unassembled WGS sequence"/>
</dbReference>
<keyword evidence="3" id="KW-1185">Reference proteome</keyword>
<organism evidence="2 3">
    <name type="scientific">Ureibacillus yapensis</name>
    <dbReference type="NCBI Taxonomy" id="2304605"/>
    <lineage>
        <taxon>Bacteria</taxon>
        <taxon>Bacillati</taxon>
        <taxon>Bacillota</taxon>
        <taxon>Bacilli</taxon>
        <taxon>Bacillales</taxon>
        <taxon>Caryophanaceae</taxon>
        <taxon>Ureibacillus</taxon>
    </lineage>
</organism>
<comment type="caution">
    <text evidence="2">The sequence shown here is derived from an EMBL/GenBank/DDBJ whole genome shotgun (WGS) entry which is preliminary data.</text>
</comment>
<protein>
    <submittedName>
        <fullName evidence="2">Uncharacterized protein</fullName>
    </submittedName>
</protein>
<feature type="compositionally biased region" description="Basic and acidic residues" evidence="1">
    <location>
        <begin position="1"/>
        <end position="14"/>
    </location>
</feature>
<name>A0A396S946_9BACL</name>
<evidence type="ECO:0000256" key="1">
    <source>
        <dbReference type="SAM" id="MobiDB-lite"/>
    </source>
</evidence>
<evidence type="ECO:0000313" key="3">
    <source>
        <dbReference type="Proteomes" id="UP000265692"/>
    </source>
</evidence>
<feature type="region of interest" description="Disordered" evidence="1">
    <location>
        <begin position="1"/>
        <end position="21"/>
    </location>
</feature>